<gene>
    <name evidence="1" type="ORF">M378DRAFT_163859</name>
</gene>
<sequence length="63" mass="7013">MAVRSPGLVKNSSEVVDFLRDGSEFPRAGETFVRAGRSSSEMVVCSPQLVKISSEQADLRRRW</sequence>
<keyword evidence="2" id="KW-1185">Reference proteome</keyword>
<reference evidence="1 2" key="1">
    <citation type="submission" date="2014-04" db="EMBL/GenBank/DDBJ databases">
        <title>Evolutionary Origins and Diversification of the Mycorrhizal Mutualists.</title>
        <authorList>
            <consortium name="DOE Joint Genome Institute"/>
            <consortium name="Mycorrhizal Genomics Consortium"/>
            <person name="Kohler A."/>
            <person name="Kuo A."/>
            <person name="Nagy L.G."/>
            <person name="Floudas D."/>
            <person name="Copeland A."/>
            <person name="Barry K.W."/>
            <person name="Cichocki N."/>
            <person name="Veneault-Fourrey C."/>
            <person name="LaButti K."/>
            <person name="Lindquist E.A."/>
            <person name="Lipzen A."/>
            <person name="Lundell T."/>
            <person name="Morin E."/>
            <person name="Murat C."/>
            <person name="Riley R."/>
            <person name="Ohm R."/>
            <person name="Sun H."/>
            <person name="Tunlid A."/>
            <person name="Henrissat B."/>
            <person name="Grigoriev I.V."/>
            <person name="Hibbett D.S."/>
            <person name="Martin F."/>
        </authorList>
    </citation>
    <scope>NUCLEOTIDE SEQUENCE [LARGE SCALE GENOMIC DNA]</scope>
    <source>
        <strain evidence="1 2">Koide BX008</strain>
    </source>
</reference>
<accession>A0A0C2X3V5</accession>
<dbReference type="HOGENOM" id="CLU_2885309_0_0_1"/>
<dbReference type="InParanoid" id="A0A0C2X3V5"/>
<dbReference type="EMBL" id="KN818254">
    <property type="protein sequence ID" value="KIL63911.1"/>
    <property type="molecule type" value="Genomic_DNA"/>
</dbReference>
<name>A0A0C2X3V5_AMAMK</name>
<dbReference type="AlphaFoldDB" id="A0A0C2X3V5"/>
<proteinExistence type="predicted"/>
<organism evidence="1 2">
    <name type="scientific">Amanita muscaria (strain Koide BX008)</name>
    <dbReference type="NCBI Taxonomy" id="946122"/>
    <lineage>
        <taxon>Eukaryota</taxon>
        <taxon>Fungi</taxon>
        <taxon>Dikarya</taxon>
        <taxon>Basidiomycota</taxon>
        <taxon>Agaricomycotina</taxon>
        <taxon>Agaricomycetes</taxon>
        <taxon>Agaricomycetidae</taxon>
        <taxon>Agaricales</taxon>
        <taxon>Pluteineae</taxon>
        <taxon>Amanitaceae</taxon>
        <taxon>Amanita</taxon>
    </lineage>
</organism>
<evidence type="ECO:0000313" key="2">
    <source>
        <dbReference type="Proteomes" id="UP000054549"/>
    </source>
</evidence>
<dbReference type="Proteomes" id="UP000054549">
    <property type="component" value="Unassembled WGS sequence"/>
</dbReference>
<protein>
    <submittedName>
        <fullName evidence="1">Uncharacterized protein</fullName>
    </submittedName>
</protein>
<evidence type="ECO:0000313" key="1">
    <source>
        <dbReference type="EMBL" id="KIL63911.1"/>
    </source>
</evidence>